<dbReference type="EMBL" id="JAGFNZ010000003">
    <property type="protein sequence ID" value="MBW7572900.1"/>
    <property type="molecule type" value="Genomic_DNA"/>
</dbReference>
<keyword evidence="7" id="KW-0275">Fatty acid biosynthesis</keyword>
<dbReference type="PANTHER" id="PTHR31727:SF6">
    <property type="entry name" value="OLEOYL-ACYL CARRIER PROTEIN THIOESTERASE 1, CHLOROPLASTIC"/>
    <property type="match status" value="1"/>
</dbReference>
<dbReference type="SUPFAM" id="SSF54637">
    <property type="entry name" value="Thioesterase/thiol ester dehydrase-isomerase"/>
    <property type="match status" value="2"/>
</dbReference>
<evidence type="ECO:0000256" key="2">
    <source>
        <dbReference type="ARBA" id="ARBA00022516"/>
    </source>
</evidence>
<dbReference type="PANTHER" id="PTHR31727">
    <property type="entry name" value="OLEOYL-ACYL CARRIER PROTEIN THIOESTERASE 1, CHLOROPLASTIC"/>
    <property type="match status" value="1"/>
</dbReference>
<evidence type="ECO:0000313" key="10">
    <source>
        <dbReference type="EMBL" id="MBW7572900.1"/>
    </source>
</evidence>
<keyword evidence="2" id="KW-0444">Lipid biosynthesis</keyword>
<evidence type="ECO:0000256" key="1">
    <source>
        <dbReference type="ARBA" id="ARBA00006500"/>
    </source>
</evidence>
<sequence>MNQSIINEYTREVRVASYEVGAQRLLKLSVLMRMCQETSEQHVALVGLSYEKLYEDGMVFLLITNRAKIKRMPVHNEKITIKTHPRGVNGAQFYRDFILYSGDEKIIEVMQTSVIADPVTHKVMRPKKFLDYGIFSGEKVAPENRMVKITVPDDLPLVGERPIYYSDLDYNRHLNNTIYGDILTDFLPDGAQGSQYAQVQINYVNESAQGDVLKIYAAKENGQVLMQGVHNRGCGFTASATLVPKK</sequence>
<reference evidence="10 11" key="1">
    <citation type="submission" date="2021-03" db="EMBL/GenBank/DDBJ databases">
        <title>Caproiciproducens sp. nov. isolated from feces of cow.</title>
        <authorList>
            <person name="Choi J.-Y."/>
        </authorList>
    </citation>
    <scope>NUCLEOTIDE SEQUENCE [LARGE SCALE GENOMIC DNA]</scope>
    <source>
        <strain evidence="10 11">AGMB10547</strain>
    </source>
</reference>
<evidence type="ECO:0000259" key="8">
    <source>
        <dbReference type="Pfam" id="PF01643"/>
    </source>
</evidence>
<dbReference type="RefSeq" id="WP_219965318.1">
    <property type="nucleotide sequence ID" value="NZ_JAGFNZ010000003.1"/>
</dbReference>
<dbReference type="CDD" id="cd00586">
    <property type="entry name" value="4HBT"/>
    <property type="match status" value="1"/>
</dbReference>
<evidence type="ECO:0000256" key="6">
    <source>
        <dbReference type="ARBA" id="ARBA00023098"/>
    </source>
</evidence>
<dbReference type="Gene3D" id="3.10.129.10">
    <property type="entry name" value="Hotdog Thioesterase"/>
    <property type="match status" value="1"/>
</dbReference>
<keyword evidence="6" id="KW-0443">Lipid metabolism</keyword>
<keyword evidence="4" id="KW-0276">Fatty acid metabolism</keyword>
<feature type="domain" description="Acyl-ACP thioesterase N-terminal hotdog" evidence="8">
    <location>
        <begin position="8"/>
        <end position="125"/>
    </location>
</feature>
<dbReference type="InterPro" id="IPR049427">
    <property type="entry name" value="Acyl-ACP_TE_C"/>
</dbReference>
<name>A0ABS7DQ11_9FIRM</name>
<evidence type="ECO:0000256" key="4">
    <source>
        <dbReference type="ARBA" id="ARBA00022832"/>
    </source>
</evidence>
<keyword evidence="5" id="KW-0809">Transit peptide</keyword>
<evidence type="ECO:0000259" key="9">
    <source>
        <dbReference type="Pfam" id="PF20791"/>
    </source>
</evidence>
<comment type="similarity">
    <text evidence="1">Belongs to the acyl-ACP thioesterase family.</text>
</comment>
<dbReference type="InterPro" id="IPR002864">
    <property type="entry name" value="Acyl-ACP_thioesterase_NHD"/>
</dbReference>
<accession>A0ABS7DQ11</accession>
<dbReference type="Pfam" id="PF01643">
    <property type="entry name" value="Acyl-ACP_TE"/>
    <property type="match status" value="1"/>
</dbReference>
<evidence type="ECO:0000256" key="7">
    <source>
        <dbReference type="ARBA" id="ARBA00023160"/>
    </source>
</evidence>
<dbReference type="InterPro" id="IPR029069">
    <property type="entry name" value="HotDog_dom_sf"/>
</dbReference>
<evidence type="ECO:0000256" key="5">
    <source>
        <dbReference type="ARBA" id="ARBA00022946"/>
    </source>
</evidence>
<dbReference type="InterPro" id="IPR045023">
    <property type="entry name" value="FATA/B"/>
</dbReference>
<gene>
    <name evidence="10" type="ORF">J5W02_08745</name>
</gene>
<proteinExistence type="inferred from homology"/>
<feature type="domain" description="Acyl-ACP thioesterase-like C-terminal" evidence="9">
    <location>
        <begin position="164"/>
        <end position="223"/>
    </location>
</feature>
<keyword evidence="11" id="KW-1185">Reference proteome</keyword>
<comment type="caution">
    <text evidence="10">The sequence shown here is derived from an EMBL/GenBank/DDBJ whole genome shotgun (WGS) entry which is preliminary data.</text>
</comment>
<organism evidence="10 11">
    <name type="scientific">Caproiciproducens faecalis</name>
    <dbReference type="NCBI Taxonomy" id="2820301"/>
    <lineage>
        <taxon>Bacteria</taxon>
        <taxon>Bacillati</taxon>
        <taxon>Bacillota</taxon>
        <taxon>Clostridia</taxon>
        <taxon>Eubacteriales</taxon>
        <taxon>Acutalibacteraceae</taxon>
        <taxon>Caproiciproducens</taxon>
    </lineage>
</organism>
<protein>
    <submittedName>
        <fullName evidence="10">Acyl-ACP thioesterase</fullName>
    </submittedName>
</protein>
<keyword evidence="3" id="KW-0378">Hydrolase</keyword>
<dbReference type="Pfam" id="PF20791">
    <property type="entry name" value="Acyl-ACP_TE_C"/>
    <property type="match status" value="1"/>
</dbReference>
<evidence type="ECO:0000313" key="11">
    <source>
        <dbReference type="Proteomes" id="UP000719942"/>
    </source>
</evidence>
<evidence type="ECO:0000256" key="3">
    <source>
        <dbReference type="ARBA" id="ARBA00022801"/>
    </source>
</evidence>
<dbReference type="Proteomes" id="UP000719942">
    <property type="component" value="Unassembled WGS sequence"/>
</dbReference>